<organism evidence="2 3">
    <name type="scientific">Roseobacter phage CRP-361</name>
    <dbReference type="NCBI Taxonomy" id="3072848"/>
    <lineage>
        <taxon>Viruses</taxon>
        <taxon>Duplodnaviria</taxon>
        <taxon>Heunggongvirae</taxon>
        <taxon>Uroviricota</taxon>
        <taxon>Caudoviricetes</taxon>
        <taxon>Autographivirales</taxon>
        <taxon>Autographivirales incertae sedis</taxon>
        <taxon>Dynamenevirus</taxon>
        <taxon>Dynamenevirus CRP361</taxon>
    </lineage>
</organism>
<gene>
    <name evidence="2" type="ORF">CRP361_gp38</name>
</gene>
<evidence type="ECO:0000313" key="3">
    <source>
        <dbReference type="Proteomes" id="UP001304635"/>
    </source>
</evidence>
<evidence type="ECO:0008006" key="4">
    <source>
        <dbReference type="Google" id="ProtNLM"/>
    </source>
</evidence>
<sequence>MAEETTNSPSQAQIEWLQRNPHRYEEFDSRFGAGTSANYVEPLERDGALTDTGKGFIEGILGTIRETGQFIGEIAQGSNLNPADPAHYGLDRTPENRQALEERDGKIAARGEAMQDAISNITIFGEERDTGFGSVTQGITQFLGGMIGVGKLTKLKAFTTVRGGLVAGAAVDGVMFDPDDANLVKMLDEQFGIGNELVTDILANDEDTNWENRLKNAMTGGVIGLAVDLPIMSLKWMKAKKKARIELENNGKISDETFQEVAQLETQIKNFSELEARPSGAFRPDGMFETTDGMVFNPQTGGRMLDLEVSKVTDEAVDLAEPQRLETPEVDDAVAPVRSPEPQAQTTSPELSTPPAAAADEGRMSLYANELNPNKIDQTPPAKPEGGTLPPPSVVTEAPKIAAVTKPKSVVNVKALSTAVKAARKLNEGQIVQIGDLNQMGDNVGLFNYTKMDGPLEAVKVMDGIQDALLSSGALAKKGLQNKQAHTEVVQLAQKELESLVDDPLAVRANYRALADAGQETASRIVAGKMALQSTGRRIDQLLDELDLLAANKNTDTAVERQLIDMLDLHADLQLSVKGMQTAAARATAAGRIRTADAIGDATLDRLAQFGGSAKVQKLAAQLRATKGNKKAAAKVIREANKRTWIGVVNEVWLNAILSGIRTHAMNIGSNTINMGLRPAQRMVGGLVQRDMAVVEKGAREYFYLGSEIFDSIAYLATASKYGKESALHNAFRSWWREDGVLDTASKFDFTQSGNGRMIGGWGGKILRGAGRTLQAEDEFFKQLIFRSRLKANVMVTSRKLTDEQLGEMGYASREAYIEDTLTKATMNKEALASKWDEMVAYGKVADDPETRAKFIEENIGTYNHSSKMAQEALVQAREATFTTPLRDGTLGKTVQDSINKHPILRQVMPFIQTPTNILRVSFERVPGLGIYAGQQKKILREGTPDEKAMVIGQQALGLTFTTGAVLMAFDGRITGGGPSYNKDLNQAKLWNASPDWMPYSVNAGSSENPNWVELKKLDPHGMIFGIAGDIVEMIEFGRGDPDPEVTDLIAMLAVSVANNVMSKTYLSSLSDTMNLFNGAASPFELQQFAENRAASMIPYSGLAYQLNQAGDDHMRDLRAFTDKVKSRIFGMNDAPVKHDWLTGEAVDTPEYMMSFIRQKKMDSGEHRAAAVFEELRNIGHGFTGPQRSIEGMGLPSEVFQKYNELVGTIKISGYGTLLDAMEKKMGSREYKQASEGAEANPIDTANDPRVILLNGVINGYKKQARLELYKLYPKLEQDVTNNKKINFSLKRGGDRSQSEGLIREFTLD</sequence>
<dbReference type="EMBL" id="OR420750">
    <property type="protein sequence ID" value="WMM95656.1"/>
    <property type="molecule type" value="Genomic_DNA"/>
</dbReference>
<dbReference type="Proteomes" id="UP001304635">
    <property type="component" value="Segment"/>
</dbReference>
<reference evidence="2 3" key="1">
    <citation type="submission" date="2023-08" db="EMBL/GenBank/DDBJ databases">
        <authorList>
            <person name="Du S."/>
            <person name="Wu Z."/>
            <person name="Wu Y."/>
            <person name="Yang M."/>
            <person name="Shao J."/>
            <person name="Liu H."/>
            <person name="Zhao Y."/>
            <person name="Zhang Z."/>
        </authorList>
    </citation>
    <scope>NUCLEOTIDE SEQUENCE [LARGE SCALE GENOMIC DNA]</scope>
</reference>
<feature type="region of interest" description="Disordered" evidence="1">
    <location>
        <begin position="372"/>
        <end position="392"/>
    </location>
</feature>
<name>A0AAX3ZXI2_9CAUD</name>
<feature type="compositionally biased region" description="Polar residues" evidence="1">
    <location>
        <begin position="342"/>
        <end position="351"/>
    </location>
</feature>
<proteinExistence type="predicted"/>
<keyword evidence="3" id="KW-1185">Reference proteome</keyword>
<evidence type="ECO:0000313" key="2">
    <source>
        <dbReference type="EMBL" id="WMM95656.1"/>
    </source>
</evidence>
<evidence type="ECO:0000256" key="1">
    <source>
        <dbReference type="SAM" id="MobiDB-lite"/>
    </source>
</evidence>
<accession>A0AAX3ZXI2</accession>
<protein>
    <recommendedName>
        <fullName evidence="4">Internal virion protein</fullName>
    </recommendedName>
</protein>
<feature type="region of interest" description="Disordered" evidence="1">
    <location>
        <begin position="320"/>
        <end position="357"/>
    </location>
</feature>